<evidence type="ECO:0000256" key="1">
    <source>
        <dbReference type="SAM" id="Phobius"/>
    </source>
</evidence>
<keyword evidence="1" id="KW-1133">Transmembrane helix</keyword>
<name>G0TXX9_TRYVY</name>
<reference evidence="2" key="1">
    <citation type="journal article" date="2012" name="Proc. Natl. Acad. Sci. U.S.A.">
        <title>Antigenic diversity is generated by distinct evolutionary mechanisms in African trypanosome species.</title>
        <authorList>
            <person name="Jackson A.P."/>
            <person name="Berry A."/>
            <person name="Aslett M."/>
            <person name="Allison H.C."/>
            <person name="Burton P."/>
            <person name="Vavrova-Anderson J."/>
            <person name="Brown R."/>
            <person name="Browne H."/>
            <person name="Corton N."/>
            <person name="Hauser H."/>
            <person name="Gamble J."/>
            <person name="Gilderthorp R."/>
            <person name="Marcello L."/>
            <person name="McQuillan J."/>
            <person name="Otto T.D."/>
            <person name="Quail M.A."/>
            <person name="Sanders M.J."/>
            <person name="van Tonder A."/>
            <person name="Ginger M.L."/>
            <person name="Field M.C."/>
            <person name="Barry J.D."/>
            <person name="Hertz-Fowler C."/>
            <person name="Berriman M."/>
        </authorList>
    </citation>
    <scope>NUCLEOTIDE SEQUENCE</scope>
    <source>
        <strain evidence="2">Y486</strain>
    </source>
</reference>
<keyword evidence="1" id="KW-0472">Membrane</keyword>
<gene>
    <name evidence="2" type="ORF">TVY486_0701600</name>
</gene>
<organism evidence="2">
    <name type="scientific">Trypanosoma vivax (strain Y486)</name>
    <dbReference type="NCBI Taxonomy" id="1055687"/>
    <lineage>
        <taxon>Eukaryota</taxon>
        <taxon>Discoba</taxon>
        <taxon>Euglenozoa</taxon>
        <taxon>Kinetoplastea</taxon>
        <taxon>Metakinetoplastina</taxon>
        <taxon>Trypanosomatida</taxon>
        <taxon>Trypanosomatidae</taxon>
        <taxon>Trypanosoma</taxon>
        <taxon>Duttonella</taxon>
    </lineage>
</organism>
<dbReference type="EMBL" id="HE573023">
    <property type="protein sequence ID" value="CCC48822.1"/>
    <property type="molecule type" value="Genomic_DNA"/>
</dbReference>
<keyword evidence="1" id="KW-0812">Transmembrane</keyword>
<dbReference type="AlphaFoldDB" id="G0TXX9"/>
<feature type="transmembrane region" description="Helical" evidence="1">
    <location>
        <begin position="78"/>
        <end position="104"/>
    </location>
</feature>
<feature type="transmembrane region" description="Helical" evidence="1">
    <location>
        <begin position="174"/>
        <end position="197"/>
    </location>
</feature>
<accession>G0TXX9</accession>
<protein>
    <recommendedName>
        <fullName evidence="3">DUF2062 domain-containing protein</fullName>
    </recommendedName>
</protein>
<proteinExistence type="predicted"/>
<evidence type="ECO:0000313" key="2">
    <source>
        <dbReference type="EMBL" id="CCC48822.1"/>
    </source>
</evidence>
<dbReference type="VEuPathDB" id="TriTrypDB:TvY486_0701600"/>
<evidence type="ECO:0008006" key="3">
    <source>
        <dbReference type="Google" id="ProtNLM"/>
    </source>
</evidence>
<sequence length="212" mass="24043">MSIKTQLQNTTAFYSSYFAPQCLPPSLSPSCFFCLERPYVRLYSRMVRDLCSCTATRLQHVLVHRVLNPCRTLSARQLLFSITVGMLGGIFPIPLFTSVVTTLMCRQLNLNVSQSLLAITVNLLVFPLEVLLITPFAQLTAHVTRANTTQLTMAAYYDSMSKGGVQFVQFSIKLFLHSCFCWLAFTLVVICLMRMMLDHGEVPKEYFLNEFP</sequence>
<feature type="transmembrane region" description="Helical" evidence="1">
    <location>
        <begin position="116"/>
        <end position="137"/>
    </location>
</feature>